<dbReference type="GO" id="GO:0005634">
    <property type="term" value="C:nucleus"/>
    <property type="evidence" value="ECO:0007669"/>
    <property type="project" value="UniProtKB-SubCell"/>
</dbReference>
<evidence type="ECO:0000313" key="7">
    <source>
        <dbReference type="EMBL" id="KPI41068.1"/>
    </source>
</evidence>
<dbReference type="VEuPathDB" id="FungiDB:AB675_8109"/>
<dbReference type="InterPro" id="IPR007219">
    <property type="entry name" value="XnlR_reg_dom"/>
</dbReference>
<comment type="subcellular location">
    <subcellularLocation>
        <location evidence="1">Nucleus</location>
    </subcellularLocation>
</comment>
<dbReference type="EMBL" id="LFJN01000010">
    <property type="protein sequence ID" value="KPI41068.1"/>
    <property type="molecule type" value="Genomic_DNA"/>
</dbReference>
<dbReference type="OrthoDB" id="4109973at2759"/>
<dbReference type="GO" id="GO:0008270">
    <property type="term" value="F:zinc ion binding"/>
    <property type="evidence" value="ECO:0007669"/>
    <property type="project" value="InterPro"/>
</dbReference>
<dbReference type="CDD" id="cd12148">
    <property type="entry name" value="fungal_TF_MHR"/>
    <property type="match status" value="1"/>
</dbReference>
<feature type="domain" description="Xylanolytic transcriptional activator regulatory" evidence="6">
    <location>
        <begin position="139"/>
        <end position="215"/>
    </location>
</feature>
<reference evidence="7 8" key="1">
    <citation type="submission" date="2015-06" db="EMBL/GenBank/DDBJ databases">
        <title>Draft genome of the ant-associated black yeast Phialophora attae CBS 131958.</title>
        <authorList>
            <person name="Moreno L.F."/>
            <person name="Stielow B.J."/>
            <person name="de Hoog S."/>
            <person name="Vicente V.A."/>
            <person name="Weiss V.A."/>
            <person name="de Vries M."/>
            <person name="Cruz L.M."/>
            <person name="Souza E.M."/>
        </authorList>
    </citation>
    <scope>NUCLEOTIDE SEQUENCE [LARGE SCALE GENOMIC DNA]</scope>
    <source>
        <strain evidence="7 8">CBS 131958</strain>
    </source>
</reference>
<dbReference type="InterPro" id="IPR051089">
    <property type="entry name" value="prtT"/>
</dbReference>
<evidence type="ECO:0000256" key="2">
    <source>
        <dbReference type="ARBA" id="ARBA00023015"/>
    </source>
</evidence>
<dbReference type="PANTHER" id="PTHR31845">
    <property type="entry name" value="FINGER DOMAIN PROTEIN, PUTATIVE-RELATED"/>
    <property type="match status" value="1"/>
</dbReference>
<dbReference type="SMART" id="SM00906">
    <property type="entry name" value="Fungal_trans"/>
    <property type="match status" value="1"/>
</dbReference>
<keyword evidence="3" id="KW-0238">DNA-binding</keyword>
<dbReference type="GeneID" id="28740409"/>
<dbReference type="GO" id="GO:0000981">
    <property type="term" value="F:DNA-binding transcription factor activity, RNA polymerase II-specific"/>
    <property type="evidence" value="ECO:0007669"/>
    <property type="project" value="TreeGrafter"/>
</dbReference>
<dbReference type="GO" id="GO:0006351">
    <property type="term" value="P:DNA-templated transcription"/>
    <property type="evidence" value="ECO:0007669"/>
    <property type="project" value="InterPro"/>
</dbReference>
<evidence type="ECO:0000259" key="6">
    <source>
        <dbReference type="SMART" id="SM00906"/>
    </source>
</evidence>
<keyword evidence="8" id="KW-1185">Reference proteome</keyword>
<keyword evidence="2" id="KW-0805">Transcription regulation</keyword>
<evidence type="ECO:0000256" key="5">
    <source>
        <dbReference type="ARBA" id="ARBA00023242"/>
    </source>
</evidence>
<dbReference type="GO" id="GO:0000976">
    <property type="term" value="F:transcription cis-regulatory region binding"/>
    <property type="evidence" value="ECO:0007669"/>
    <property type="project" value="TreeGrafter"/>
</dbReference>
<evidence type="ECO:0000256" key="3">
    <source>
        <dbReference type="ARBA" id="ARBA00023125"/>
    </source>
</evidence>
<comment type="caution">
    <text evidence="7">The sequence shown here is derived from an EMBL/GenBank/DDBJ whole genome shotgun (WGS) entry which is preliminary data.</text>
</comment>
<evidence type="ECO:0000313" key="8">
    <source>
        <dbReference type="Proteomes" id="UP000038010"/>
    </source>
</evidence>
<dbReference type="RefSeq" id="XP_018001031.1">
    <property type="nucleotide sequence ID" value="XM_018148530.1"/>
</dbReference>
<gene>
    <name evidence="7" type="ORF">AB675_8109</name>
</gene>
<dbReference type="AlphaFoldDB" id="A0A0N0NN36"/>
<evidence type="ECO:0000256" key="1">
    <source>
        <dbReference type="ARBA" id="ARBA00004123"/>
    </source>
</evidence>
<dbReference type="PANTHER" id="PTHR31845:SF17">
    <property type="entry name" value="ZN(II)2CYS6 TRANSCRIPTION FACTOR (EUROFUNG)"/>
    <property type="match status" value="1"/>
</dbReference>
<evidence type="ECO:0000256" key="4">
    <source>
        <dbReference type="ARBA" id="ARBA00023163"/>
    </source>
</evidence>
<sequence length="490" mass="54550">MRGRYSLHDLLVQNDSSDEQQAAAEPEPSTSEDPISLGFVNLAIARSLFDSFILVLNPFVSQLDPALHDFAYVRQRSPFLLTAILAASAKAFHPVLYPRLYQHAQDLLIVVFRHGHKSIEVVQAILLQTYWKEPHDNRVWTLVGYAIRICTEMGWHRLEPGRSSGHGMTERRRREMRNIERTWLVLFVYDRSISLQTGKPCMIESDPLIESITSWIKHPLAIENDRLLAALVTLRLETSTAFGLMVPRSNAASGRLPTGLGSLFAILSRQIDAWEATWGHPTEPPQIPAEEEGCHDFLIAFYGCHIRLQISSLQLQDHLSPSSATTPDVESLWAAYSSALRMLRLIPRHSSHVSFAQDSVHVMLAYCAAFLVKLLHLAPRSFGEELESDILLAIQEASTTFGRLDTGASSSCALQARFLGRIATRLQSAASHRGDEAAHAGAADADISEDYMLQNAFLDANMGFPFIGGDNWDQIFADTGYSIEAATMIQ</sequence>
<dbReference type="STRING" id="1664694.A0A0N0NN36"/>
<dbReference type="Pfam" id="PF04082">
    <property type="entry name" value="Fungal_trans"/>
    <property type="match status" value="1"/>
</dbReference>
<accession>A0A0N0NN36</accession>
<organism evidence="7 8">
    <name type="scientific">Cyphellophora attinorum</name>
    <dbReference type="NCBI Taxonomy" id="1664694"/>
    <lineage>
        <taxon>Eukaryota</taxon>
        <taxon>Fungi</taxon>
        <taxon>Dikarya</taxon>
        <taxon>Ascomycota</taxon>
        <taxon>Pezizomycotina</taxon>
        <taxon>Eurotiomycetes</taxon>
        <taxon>Chaetothyriomycetidae</taxon>
        <taxon>Chaetothyriales</taxon>
        <taxon>Cyphellophoraceae</taxon>
        <taxon>Cyphellophora</taxon>
    </lineage>
</organism>
<name>A0A0N0NN36_9EURO</name>
<proteinExistence type="predicted"/>
<keyword evidence="4" id="KW-0804">Transcription</keyword>
<dbReference type="Proteomes" id="UP000038010">
    <property type="component" value="Unassembled WGS sequence"/>
</dbReference>
<protein>
    <submittedName>
        <fullName evidence="7">Protein priB</fullName>
    </submittedName>
</protein>
<keyword evidence="5" id="KW-0539">Nucleus</keyword>